<reference evidence="2 3" key="1">
    <citation type="submission" date="2017-10" db="EMBL/GenBank/DDBJ databases">
        <authorList>
            <consortium name="Urmite Genomes"/>
        </authorList>
    </citation>
    <scope>NUCLEOTIDE SEQUENCE [LARGE SCALE GENOMIC DNA]</scope>
    <source>
        <strain evidence="2 3">FB-527</strain>
    </source>
</reference>
<keyword evidence="3" id="KW-1185">Reference proteome</keyword>
<evidence type="ECO:0000259" key="1">
    <source>
        <dbReference type="Pfam" id="PF00934"/>
    </source>
</evidence>
<evidence type="ECO:0000313" key="3">
    <source>
        <dbReference type="Proteomes" id="UP000554965"/>
    </source>
</evidence>
<proteinExistence type="predicted"/>
<dbReference type="Pfam" id="PF00934">
    <property type="entry name" value="PE"/>
    <property type="match status" value="1"/>
</dbReference>
<feature type="domain" description="PE" evidence="1">
    <location>
        <begin position="3"/>
        <end position="92"/>
    </location>
</feature>
<dbReference type="InterPro" id="IPR038332">
    <property type="entry name" value="PPE_sf"/>
</dbReference>
<dbReference type="EMBL" id="OCTY01000002">
    <property type="protein sequence ID" value="SOJ54257.1"/>
    <property type="molecule type" value="Genomic_DNA"/>
</dbReference>
<comment type="caution">
    <text evidence="2">The sequence shown here is derived from an EMBL/GenBank/DDBJ whole genome shotgun (WGS) entry which is preliminary data.</text>
</comment>
<name>A0A7Z7IJ67_9MYCO</name>
<dbReference type="InterPro" id="IPR000084">
    <property type="entry name" value="PE-PGRS_N"/>
</dbReference>
<dbReference type="RefSeq" id="WP_186242324.1">
    <property type="nucleotide sequence ID" value="NZ_OCTY01000002.1"/>
</dbReference>
<protein>
    <submittedName>
        <fullName evidence="2">Putative PE-PGRS family protein PE_PGRS24</fullName>
    </submittedName>
</protein>
<organism evidence="2 3">
    <name type="scientific">Mycobacterium simulans</name>
    <dbReference type="NCBI Taxonomy" id="627089"/>
    <lineage>
        <taxon>Bacteria</taxon>
        <taxon>Bacillati</taxon>
        <taxon>Actinomycetota</taxon>
        <taxon>Actinomycetes</taxon>
        <taxon>Mycobacteriales</taxon>
        <taxon>Mycobacteriaceae</taxon>
        <taxon>Mycobacterium</taxon>
    </lineage>
</organism>
<accession>A0A7Z7IJ67</accession>
<sequence length="126" mass="13492">MSLMVAPELITDTATRVENLGSMIRAANAAAAAPTMGLLPAGADDISAVVSEMFAEYGSAYQALGAQAAEFREQLVERYGWASRLYADTEAASVGRILERRGVRPLFALLMLGQPLWFVAHTQACL</sequence>
<dbReference type="SUPFAM" id="SSF140459">
    <property type="entry name" value="PE/PPE dimer-like"/>
    <property type="match status" value="1"/>
</dbReference>
<gene>
    <name evidence="2" type="ORF">MSIMFB_01756</name>
</gene>
<dbReference type="Proteomes" id="UP000554965">
    <property type="component" value="Unassembled WGS sequence"/>
</dbReference>
<dbReference type="Gene3D" id="1.10.287.850">
    <property type="entry name" value="HP0062-like domain"/>
    <property type="match status" value="1"/>
</dbReference>
<dbReference type="AlphaFoldDB" id="A0A7Z7IJ67"/>
<evidence type="ECO:0000313" key="2">
    <source>
        <dbReference type="EMBL" id="SOJ54257.1"/>
    </source>
</evidence>